<evidence type="ECO:0000313" key="2">
    <source>
        <dbReference type="EMBL" id="ANE49007.1"/>
    </source>
</evidence>
<dbReference type="KEGG" id="pswu:SY83_18150"/>
<protein>
    <recommendedName>
        <fullName evidence="1">GH18 domain-containing protein</fullName>
    </recommendedName>
</protein>
<dbReference type="Gene3D" id="3.10.50.10">
    <property type="match status" value="1"/>
</dbReference>
<dbReference type="Proteomes" id="UP000076927">
    <property type="component" value="Chromosome"/>
</dbReference>
<evidence type="ECO:0000313" key="3">
    <source>
        <dbReference type="Proteomes" id="UP000076927"/>
    </source>
</evidence>
<sequence length="620" mass="70621">MTLFAQPFAFAATQDSTTKYRVYQKQNVLKEFADLKQAKTYASSFRYSRVENIGSRGWVWHNLPNYKVYQQGISKPELEFIGLSEAIAAAKKLPDSAVRQLDKPGWVWSNYTQYKLYQGEKTLPQWGFNDLATAKKAAAGYVNMHIIDEKTNTWVWDNITPELEKKLRTYGQNYEVTIGDTPGTDKFYLLEEAVKKASTQPDAIVMNVVRGQTVYSSLPAYEVYQGEFVKRFKDLKQALYFAKSITGSKIMKNGNTIWTTEHYYHIMQDGKSKLTRPTATDAITYAKWYSNSTVVTADGITLWDNYRKLVYMGWNGTNDPDRITEHVANTQGLDVDSPSWFALMDGTGALEDKSSEETVVQLKQQGIAVHPLVHNQFNAELTTSFLANAEAQKTFTRTVVDKIASIGGTGVNLDFEAMKASDRDRYTKFVTDFVYYAHTRKLKVSIDLPRGSLAWNAKTAYDHAALAAQVDQVIIMAYDQYWKGSTEAGSVSGLQWMEEGIKEFLSYGMEREKLMLGIPFYVRQWQIDGTGKLLTSKAIFMSDLPALIQEKNAVSTWDPEFKQYKVEYSENGSRYIFWMEDHTTVKARIQLAKTYDLGGIAVWRLGYEPSALWSEILRMK</sequence>
<dbReference type="InterPro" id="IPR029070">
    <property type="entry name" value="Chitinase_insertion_sf"/>
</dbReference>
<dbReference type="Pfam" id="PF00704">
    <property type="entry name" value="Glyco_hydro_18"/>
    <property type="match status" value="1"/>
</dbReference>
<organism evidence="2 3">
    <name type="scientific">Paenibacillus swuensis</name>
    <dbReference type="NCBI Taxonomy" id="1178515"/>
    <lineage>
        <taxon>Bacteria</taxon>
        <taxon>Bacillati</taxon>
        <taxon>Bacillota</taxon>
        <taxon>Bacilli</taxon>
        <taxon>Bacillales</taxon>
        <taxon>Paenibacillaceae</taxon>
        <taxon>Paenibacillus</taxon>
    </lineage>
</organism>
<dbReference type="SMART" id="SM00636">
    <property type="entry name" value="Glyco_18"/>
    <property type="match status" value="1"/>
</dbReference>
<dbReference type="InterPro" id="IPR011583">
    <property type="entry name" value="Chitinase_II/V-like_cat"/>
</dbReference>
<dbReference type="AlphaFoldDB" id="A0A172TQB2"/>
<dbReference type="PATRIC" id="fig|1178515.4.peg.3658"/>
<dbReference type="PANTHER" id="PTHR46066">
    <property type="entry name" value="CHITINASE DOMAIN-CONTAINING PROTEIN 1 FAMILY MEMBER"/>
    <property type="match status" value="1"/>
</dbReference>
<feature type="domain" description="GH18" evidence="1">
    <location>
        <begin position="306"/>
        <end position="620"/>
    </location>
</feature>
<dbReference type="EMBL" id="CP011388">
    <property type="protein sequence ID" value="ANE49007.1"/>
    <property type="molecule type" value="Genomic_DNA"/>
</dbReference>
<proteinExistence type="predicted"/>
<dbReference type="PROSITE" id="PS51910">
    <property type="entry name" value="GH18_2"/>
    <property type="match status" value="1"/>
</dbReference>
<dbReference type="STRING" id="1178515.SY83_18150"/>
<accession>A0A172TQB2</accession>
<dbReference type="GO" id="GO:0005975">
    <property type="term" value="P:carbohydrate metabolic process"/>
    <property type="evidence" value="ECO:0007669"/>
    <property type="project" value="InterPro"/>
</dbReference>
<evidence type="ECO:0000259" key="1">
    <source>
        <dbReference type="PROSITE" id="PS51910"/>
    </source>
</evidence>
<dbReference type="Gene3D" id="3.20.20.80">
    <property type="entry name" value="Glycosidases"/>
    <property type="match status" value="1"/>
</dbReference>
<dbReference type="GO" id="GO:0008061">
    <property type="term" value="F:chitin binding"/>
    <property type="evidence" value="ECO:0007669"/>
    <property type="project" value="InterPro"/>
</dbReference>
<dbReference type="InterPro" id="IPR001223">
    <property type="entry name" value="Glyco_hydro18_cat"/>
</dbReference>
<keyword evidence="3" id="KW-1185">Reference proteome</keyword>
<gene>
    <name evidence="2" type="ORF">SY83_18150</name>
</gene>
<name>A0A172TQB2_9BACL</name>
<dbReference type="PANTHER" id="PTHR46066:SF2">
    <property type="entry name" value="CHITINASE DOMAIN-CONTAINING PROTEIN 1"/>
    <property type="match status" value="1"/>
</dbReference>
<dbReference type="SUPFAM" id="SSF51445">
    <property type="entry name" value="(Trans)glycosidases"/>
    <property type="match status" value="1"/>
</dbReference>
<reference evidence="2 3" key="1">
    <citation type="submission" date="2015-01" db="EMBL/GenBank/DDBJ databases">
        <title>Paenibacillus swuensis/DY6/whole genome sequencing.</title>
        <authorList>
            <person name="Kim M.K."/>
            <person name="Srinivasan S."/>
            <person name="Lee J.-J."/>
        </authorList>
    </citation>
    <scope>NUCLEOTIDE SEQUENCE [LARGE SCALE GENOMIC DNA]</scope>
    <source>
        <strain evidence="2 3">DY6</strain>
    </source>
</reference>
<dbReference type="InterPro" id="IPR017853">
    <property type="entry name" value="GH"/>
</dbReference>